<gene>
    <name evidence="1" type="ORF">Pyn_23336</name>
</gene>
<evidence type="ECO:0000313" key="2">
    <source>
        <dbReference type="Proteomes" id="UP000250321"/>
    </source>
</evidence>
<protein>
    <submittedName>
        <fullName evidence="1">Uncharacterized protein</fullName>
    </submittedName>
</protein>
<dbReference type="Proteomes" id="UP000250321">
    <property type="component" value="Unassembled WGS sequence"/>
</dbReference>
<proteinExistence type="predicted"/>
<sequence>MDGAGEIMQGQPSSLRILTTKTRQVRTHRPLLNLLRHSIRMKPYEMKWRD</sequence>
<organism evidence="1 2">
    <name type="scientific">Prunus yedoensis var. nudiflora</name>
    <dbReference type="NCBI Taxonomy" id="2094558"/>
    <lineage>
        <taxon>Eukaryota</taxon>
        <taxon>Viridiplantae</taxon>
        <taxon>Streptophyta</taxon>
        <taxon>Embryophyta</taxon>
        <taxon>Tracheophyta</taxon>
        <taxon>Spermatophyta</taxon>
        <taxon>Magnoliopsida</taxon>
        <taxon>eudicotyledons</taxon>
        <taxon>Gunneridae</taxon>
        <taxon>Pentapetalae</taxon>
        <taxon>rosids</taxon>
        <taxon>fabids</taxon>
        <taxon>Rosales</taxon>
        <taxon>Rosaceae</taxon>
        <taxon>Amygdaloideae</taxon>
        <taxon>Amygdaleae</taxon>
        <taxon>Prunus</taxon>
    </lineage>
</organism>
<dbReference type="AlphaFoldDB" id="A0A314ZUD3"/>
<name>A0A314ZUD3_PRUYE</name>
<comment type="caution">
    <text evidence="1">The sequence shown here is derived from an EMBL/GenBank/DDBJ whole genome shotgun (WGS) entry which is preliminary data.</text>
</comment>
<accession>A0A314ZUD3</accession>
<reference evidence="1 2" key="1">
    <citation type="submission" date="2018-02" db="EMBL/GenBank/DDBJ databases">
        <title>Draft genome of wild Prunus yedoensis var. nudiflora.</title>
        <authorList>
            <person name="Baek S."/>
            <person name="Kim J.-H."/>
            <person name="Choi K."/>
            <person name="Kim G.-B."/>
            <person name="Cho A."/>
            <person name="Jang H."/>
            <person name="Shin C.-H."/>
            <person name="Yu H.-J."/>
            <person name="Mun J.-H."/>
        </authorList>
    </citation>
    <scope>NUCLEOTIDE SEQUENCE [LARGE SCALE GENOMIC DNA]</scope>
    <source>
        <strain evidence="2">cv. Jeju island</strain>
        <tissue evidence="1">Leaf</tissue>
    </source>
</reference>
<keyword evidence="2" id="KW-1185">Reference proteome</keyword>
<evidence type="ECO:0000313" key="1">
    <source>
        <dbReference type="EMBL" id="PQQ05586.1"/>
    </source>
</evidence>
<dbReference type="EMBL" id="PJQY01001069">
    <property type="protein sequence ID" value="PQQ05586.1"/>
    <property type="molecule type" value="Genomic_DNA"/>
</dbReference>